<evidence type="ECO:0000256" key="1">
    <source>
        <dbReference type="ARBA" id="ARBA00023125"/>
    </source>
</evidence>
<feature type="domain" description="HTH tetR-type" evidence="3">
    <location>
        <begin position="2"/>
        <end position="62"/>
    </location>
</feature>
<gene>
    <name evidence="4" type="ORF">GCM10023173_07090</name>
</gene>
<reference evidence="5" key="1">
    <citation type="journal article" date="2019" name="Int. J. Syst. Evol. Microbiol.">
        <title>The Global Catalogue of Microorganisms (GCM) 10K type strain sequencing project: providing services to taxonomists for standard genome sequencing and annotation.</title>
        <authorList>
            <consortium name="The Broad Institute Genomics Platform"/>
            <consortium name="The Broad Institute Genome Sequencing Center for Infectious Disease"/>
            <person name="Wu L."/>
            <person name="Ma J."/>
        </authorList>
    </citation>
    <scope>NUCLEOTIDE SEQUENCE [LARGE SCALE GENOMIC DNA]</scope>
    <source>
        <strain evidence="5">JCM 17858</strain>
    </source>
</reference>
<dbReference type="Pfam" id="PF00440">
    <property type="entry name" value="TetR_N"/>
    <property type="match status" value="1"/>
</dbReference>
<feature type="DNA-binding region" description="H-T-H motif" evidence="2">
    <location>
        <begin position="25"/>
        <end position="44"/>
    </location>
</feature>
<dbReference type="InterPro" id="IPR009057">
    <property type="entry name" value="Homeodomain-like_sf"/>
</dbReference>
<keyword evidence="1 2" id="KW-0238">DNA-binding</keyword>
<dbReference type="InterPro" id="IPR001647">
    <property type="entry name" value="HTH_TetR"/>
</dbReference>
<evidence type="ECO:0000313" key="5">
    <source>
        <dbReference type="Proteomes" id="UP001500394"/>
    </source>
</evidence>
<protein>
    <submittedName>
        <fullName evidence="4">TetR family transcriptional regulator</fullName>
    </submittedName>
</protein>
<dbReference type="Proteomes" id="UP001500394">
    <property type="component" value="Unassembled WGS sequence"/>
</dbReference>
<proteinExistence type="predicted"/>
<dbReference type="PROSITE" id="PS50977">
    <property type="entry name" value="HTH_TETR_2"/>
    <property type="match status" value="1"/>
</dbReference>
<dbReference type="InterPro" id="IPR050109">
    <property type="entry name" value="HTH-type_TetR-like_transc_reg"/>
</dbReference>
<name>A0ABP8QXN9_9SPHI</name>
<dbReference type="PRINTS" id="PR00455">
    <property type="entry name" value="HTHTETR"/>
</dbReference>
<dbReference type="PANTHER" id="PTHR30328:SF54">
    <property type="entry name" value="HTH-TYPE TRANSCRIPTIONAL REPRESSOR SCO4008"/>
    <property type="match status" value="1"/>
</dbReference>
<dbReference type="Gene3D" id="1.10.10.60">
    <property type="entry name" value="Homeodomain-like"/>
    <property type="match status" value="1"/>
</dbReference>
<dbReference type="SUPFAM" id="SSF46689">
    <property type="entry name" value="Homeodomain-like"/>
    <property type="match status" value="1"/>
</dbReference>
<accession>A0ABP8QXN9</accession>
<dbReference type="Gene3D" id="1.10.357.10">
    <property type="entry name" value="Tetracycline Repressor, domain 2"/>
    <property type="match status" value="1"/>
</dbReference>
<comment type="caution">
    <text evidence="4">The sequence shown here is derived from an EMBL/GenBank/DDBJ whole genome shotgun (WGS) entry which is preliminary data.</text>
</comment>
<dbReference type="EMBL" id="BAABGR010000006">
    <property type="protein sequence ID" value="GAA4512667.1"/>
    <property type="molecule type" value="Genomic_DNA"/>
</dbReference>
<sequence>MDKRKEEIIEAAIRRFSHYGFAKTTMNEIAEDLKITKANLYYYYPDKTALIKDVICSISHELISAEEKMIAAYDGDFLGTLFAILKFRAEHMRKHYMLYINENLDWLKGLELSEVIKQVYTKDLDLMKLLVQKAVEDGSLKLDNIEESCAIFGDIIRGLTLTYTIEDILCKIPNLENVDKILASQINAAKLIFQERIVTNK</sequence>
<evidence type="ECO:0000259" key="3">
    <source>
        <dbReference type="PROSITE" id="PS50977"/>
    </source>
</evidence>
<dbReference type="PANTHER" id="PTHR30328">
    <property type="entry name" value="TRANSCRIPTIONAL REPRESSOR"/>
    <property type="match status" value="1"/>
</dbReference>
<dbReference type="RefSeq" id="WP_345064793.1">
    <property type="nucleotide sequence ID" value="NZ_BAABGR010000006.1"/>
</dbReference>
<keyword evidence="5" id="KW-1185">Reference proteome</keyword>
<evidence type="ECO:0000313" key="4">
    <source>
        <dbReference type="EMBL" id="GAA4512667.1"/>
    </source>
</evidence>
<evidence type="ECO:0000256" key="2">
    <source>
        <dbReference type="PROSITE-ProRule" id="PRU00335"/>
    </source>
</evidence>
<organism evidence="4 5">
    <name type="scientific">Sphingobacterium thermophilum</name>
    <dbReference type="NCBI Taxonomy" id="768534"/>
    <lineage>
        <taxon>Bacteria</taxon>
        <taxon>Pseudomonadati</taxon>
        <taxon>Bacteroidota</taxon>
        <taxon>Sphingobacteriia</taxon>
        <taxon>Sphingobacteriales</taxon>
        <taxon>Sphingobacteriaceae</taxon>
        <taxon>Sphingobacterium</taxon>
    </lineage>
</organism>